<gene>
    <name evidence="1" type="primary">GLEAN_08533</name>
    <name evidence="1" type="ORF">TcasGA2_TC008533</name>
</gene>
<evidence type="ECO:0000313" key="2">
    <source>
        <dbReference type="Proteomes" id="UP000007266"/>
    </source>
</evidence>
<organism evidence="1 2">
    <name type="scientific">Tribolium castaneum</name>
    <name type="common">Red flour beetle</name>
    <dbReference type="NCBI Taxonomy" id="7070"/>
    <lineage>
        <taxon>Eukaryota</taxon>
        <taxon>Metazoa</taxon>
        <taxon>Ecdysozoa</taxon>
        <taxon>Arthropoda</taxon>
        <taxon>Hexapoda</taxon>
        <taxon>Insecta</taxon>
        <taxon>Pterygota</taxon>
        <taxon>Neoptera</taxon>
        <taxon>Endopterygota</taxon>
        <taxon>Coleoptera</taxon>
        <taxon>Polyphaga</taxon>
        <taxon>Cucujiformia</taxon>
        <taxon>Tenebrionidae</taxon>
        <taxon>Tenebrionidae incertae sedis</taxon>
        <taxon>Tribolium</taxon>
    </lineage>
</organism>
<evidence type="ECO:0000313" key="1">
    <source>
        <dbReference type="EMBL" id="EFA11669.1"/>
    </source>
</evidence>
<proteinExistence type="predicted"/>
<dbReference type="HOGENOM" id="CLU_1689002_0_0_1"/>
<dbReference type="AlphaFoldDB" id="D7EI88"/>
<reference evidence="1 2" key="1">
    <citation type="journal article" date="2008" name="Nature">
        <title>The genome of the model beetle and pest Tribolium castaneum.</title>
        <authorList>
            <consortium name="Tribolium Genome Sequencing Consortium"/>
            <person name="Richards S."/>
            <person name="Gibbs R.A."/>
            <person name="Weinstock G.M."/>
            <person name="Brown S.J."/>
            <person name="Denell R."/>
            <person name="Beeman R.W."/>
            <person name="Gibbs R."/>
            <person name="Beeman R.W."/>
            <person name="Brown S.J."/>
            <person name="Bucher G."/>
            <person name="Friedrich M."/>
            <person name="Grimmelikhuijzen C.J."/>
            <person name="Klingler M."/>
            <person name="Lorenzen M."/>
            <person name="Richards S."/>
            <person name="Roth S."/>
            <person name="Schroder R."/>
            <person name="Tautz D."/>
            <person name="Zdobnov E.M."/>
            <person name="Muzny D."/>
            <person name="Gibbs R.A."/>
            <person name="Weinstock G.M."/>
            <person name="Attaway T."/>
            <person name="Bell S."/>
            <person name="Buhay C.J."/>
            <person name="Chandrabose M.N."/>
            <person name="Chavez D."/>
            <person name="Clerk-Blankenburg K.P."/>
            <person name="Cree A."/>
            <person name="Dao M."/>
            <person name="Davis C."/>
            <person name="Chacko J."/>
            <person name="Dinh H."/>
            <person name="Dugan-Rocha S."/>
            <person name="Fowler G."/>
            <person name="Garner T.T."/>
            <person name="Garnes J."/>
            <person name="Gnirke A."/>
            <person name="Hawes A."/>
            <person name="Hernandez J."/>
            <person name="Hines S."/>
            <person name="Holder M."/>
            <person name="Hume J."/>
            <person name="Jhangiani S.N."/>
            <person name="Joshi V."/>
            <person name="Khan Z.M."/>
            <person name="Jackson L."/>
            <person name="Kovar C."/>
            <person name="Kowis A."/>
            <person name="Lee S."/>
            <person name="Lewis L.R."/>
            <person name="Margolis J."/>
            <person name="Morgan M."/>
            <person name="Nazareth L.V."/>
            <person name="Nguyen N."/>
            <person name="Okwuonu G."/>
            <person name="Parker D."/>
            <person name="Richards S."/>
            <person name="Ruiz S.J."/>
            <person name="Santibanez J."/>
            <person name="Savard J."/>
            <person name="Scherer S.E."/>
            <person name="Schneider B."/>
            <person name="Sodergren E."/>
            <person name="Tautz D."/>
            <person name="Vattahil S."/>
            <person name="Villasana D."/>
            <person name="White C.S."/>
            <person name="Wright R."/>
            <person name="Park Y."/>
            <person name="Beeman R.W."/>
            <person name="Lord J."/>
            <person name="Oppert B."/>
            <person name="Lorenzen M."/>
            <person name="Brown S."/>
            <person name="Wang L."/>
            <person name="Savard J."/>
            <person name="Tautz D."/>
            <person name="Richards S."/>
            <person name="Weinstock G."/>
            <person name="Gibbs R.A."/>
            <person name="Liu Y."/>
            <person name="Worley K."/>
            <person name="Weinstock G."/>
            <person name="Elsik C.G."/>
            <person name="Reese J.T."/>
            <person name="Elhaik E."/>
            <person name="Landan G."/>
            <person name="Graur D."/>
            <person name="Arensburger P."/>
            <person name="Atkinson P."/>
            <person name="Beeman R.W."/>
            <person name="Beidler J."/>
            <person name="Brown S.J."/>
            <person name="Demuth J.P."/>
            <person name="Drury D.W."/>
            <person name="Du Y.Z."/>
            <person name="Fujiwara H."/>
            <person name="Lorenzen M."/>
            <person name="Maselli V."/>
            <person name="Osanai M."/>
            <person name="Park Y."/>
            <person name="Robertson H.M."/>
            <person name="Tu Z."/>
            <person name="Wang J.J."/>
            <person name="Wang S."/>
            <person name="Richards S."/>
            <person name="Song H."/>
            <person name="Zhang L."/>
            <person name="Sodergren E."/>
            <person name="Werner D."/>
            <person name="Stanke M."/>
            <person name="Morgenstern B."/>
            <person name="Solovyev V."/>
            <person name="Kosarev P."/>
            <person name="Brown G."/>
            <person name="Chen H.C."/>
            <person name="Ermolaeva O."/>
            <person name="Hlavina W."/>
            <person name="Kapustin Y."/>
            <person name="Kiryutin B."/>
            <person name="Kitts P."/>
            <person name="Maglott D."/>
            <person name="Pruitt K."/>
            <person name="Sapojnikov V."/>
            <person name="Souvorov A."/>
            <person name="Mackey A.J."/>
            <person name="Waterhouse R.M."/>
            <person name="Wyder S."/>
            <person name="Zdobnov E.M."/>
            <person name="Zdobnov E.M."/>
            <person name="Wyder S."/>
            <person name="Kriventseva E.V."/>
            <person name="Kadowaki T."/>
            <person name="Bork P."/>
            <person name="Aranda M."/>
            <person name="Bao R."/>
            <person name="Beermann A."/>
            <person name="Berns N."/>
            <person name="Bolognesi R."/>
            <person name="Bonneton F."/>
            <person name="Bopp D."/>
            <person name="Brown S.J."/>
            <person name="Bucher G."/>
            <person name="Butts T."/>
            <person name="Chaumot A."/>
            <person name="Denell R.E."/>
            <person name="Ferrier D.E."/>
            <person name="Friedrich M."/>
            <person name="Gordon C.M."/>
            <person name="Jindra M."/>
            <person name="Klingler M."/>
            <person name="Lan Q."/>
            <person name="Lattorff H.M."/>
            <person name="Laudet V."/>
            <person name="von Levetsow C."/>
            <person name="Liu Z."/>
            <person name="Lutz R."/>
            <person name="Lynch J.A."/>
            <person name="da Fonseca R.N."/>
            <person name="Posnien N."/>
            <person name="Reuter R."/>
            <person name="Roth S."/>
            <person name="Savard J."/>
            <person name="Schinko J.B."/>
            <person name="Schmitt C."/>
            <person name="Schoppmeier M."/>
            <person name="Schroder R."/>
            <person name="Shippy T.D."/>
            <person name="Simonnet F."/>
            <person name="Marques-Souza H."/>
            <person name="Tautz D."/>
            <person name="Tomoyasu Y."/>
            <person name="Trauner J."/>
            <person name="Van der Zee M."/>
            <person name="Vervoort M."/>
            <person name="Wittkopp N."/>
            <person name="Wimmer E.A."/>
            <person name="Yang X."/>
            <person name="Jones A.K."/>
            <person name="Sattelle D.B."/>
            <person name="Ebert P.R."/>
            <person name="Nelson D."/>
            <person name="Scott J.G."/>
            <person name="Beeman R.W."/>
            <person name="Muthukrishnan S."/>
            <person name="Kramer K.J."/>
            <person name="Arakane Y."/>
            <person name="Beeman R.W."/>
            <person name="Zhu Q."/>
            <person name="Hogenkamp D."/>
            <person name="Dixit R."/>
            <person name="Oppert B."/>
            <person name="Jiang H."/>
            <person name="Zou Z."/>
            <person name="Marshall J."/>
            <person name="Elpidina E."/>
            <person name="Vinokurov K."/>
            <person name="Oppert C."/>
            <person name="Zou Z."/>
            <person name="Evans J."/>
            <person name="Lu Z."/>
            <person name="Zhao P."/>
            <person name="Sumathipala N."/>
            <person name="Altincicek B."/>
            <person name="Vilcinskas A."/>
            <person name="Williams M."/>
            <person name="Hultmark D."/>
            <person name="Hetru C."/>
            <person name="Jiang H."/>
            <person name="Grimmelikhuijzen C.J."/>
            <person name="Hauser F."/>
            <person name="Cazzamali G."/>
            <person name="Williamson M."/>
            <person name="Park Y."/>
            <person name="Li B."/>
            <person name="Tanaka Y."/>
            <person name="Predel R."/>
            <person name="Neupert S."/>
            <person name="Schachtner J."/>
            <person name="Verleyen P."/>
            <person name="Raible F."/>
            <person name="Bork P."/>
            <person name="Friedrich M."/>
            <person name="Walden K.K."/>
            <person name="Robertson H.M."/>
            <person name="Angeli S."/>
            <person name="Foret S."/>
            <person name="Bucher G."/>
            <person name="Schuetz S."/>
            <person name="Maleszka R."/>
            <person name="Wimmer E.A."/>
            <person name="Beeman R.W."/>
            <person name="Lorenzen M."/>
            <person name="Tomoyasu Y."/>
            <person name="Miller S.C."/>
            <person name="Grossmann D."/>
            <person name="Bucher G."/>
        </authorList>
    </citation>
    <scope>NUCLEOTIDE SEQUENCE [LARGE SCALE GENOMIC DNA]</scope>
    <source>
        <strain evidence="1 2">Georgia GA2</strain>
    </source>
</reference>
<protein>
    <submittedName>
        <fullName evidence="1">Uncharacterized protein</fullName>
    </submittedName>
</protein>
<dbReference type="EMBL" id="KQ972669">
    <property type="protein sequence ID" value="EFA11669.1"/>
    <property type="molecule type" value="Genomic_DNA"/>
</dbReference>
<dbReference type="InParanoid" id="D7EI88"/>
<reference evidence="1 2" key="2">
    <citation type="journal article" date="2010" name="Nucleic Acids Res.">
        <title>BeetleBase in 2010: revisions to provide comprehensive genomic information for Tribolium castaneum.</title>
        <authorList>
            <person name="Kim H.S."/>
            <person name="Murphy T."/>
            <person name="Xia J."/>
            <person name="Caragea D."/>
            <person name="Park Y."/>
            <person name="Beeman R.W."/>
            <person name="Lorenzen M.D."/>
            <person name="Butcher S."/>
            <person name="Manak J.R."/>
            <person name="Brown S.J."/>
        </authorList>
    </citation>
    <scope>NUCLEOTIDE SEQUENCE [LARGE SCALE GENOMIC DNA]</scope>
    <source>
        <strain evidence="1 2">Georgia GA2</strain>
    </source>
</reference>
<dbReference type="Proteomes" id="UP000007266">
    <property type="component" value="Unassembled WGS sequence"/>
</dbReference>
<name>D7EI88_TRICA</name>
<keyword evidence="2" id="KW-1185">Reference proteome</keyword>
<sequence length="156" mass="17128">MLNERFFKKNTENEWNHPVIASLAKTVEKFQNDSTQLGKFSNQLLKIALANDQVAFDHGNVKKIQRFSPRKSTIFLSSLTHGSSHGTEAVVVEGIAGETWSAVREEAASALSGAIAVTRTCVLFSSSDDRPEILTWLLRIARLPTPIASNSVTTNT</sequence>
<accession>D7EI88</accession>